<evidence type="ECO:0000256" key="2">
    <source>
        <dbReference type="ARBA" id="ARBA00023121"/>
    </source>
</evidence>
<accession>A0A8S1P305</accession>
<dbReference type="GO" id="GO:0034727">
    <property type="term" value="P:piecemeal microautophagy of the nucleus"/>
    <property type="evidence" value="ECO:0007669"/>
    <property type="project" value="TreeGrafter"/>
</dbReference>
<keyword evidence="4" id="KW-0175">Coiled coil</keyword>
<dbReference type="SMART" id="SM00312">
    <property type="entry name" value="PX"/>
    <property type="match status" value="1"/>
</dbReference>
<feature type="coiled-coil region" evidence="4">
    <location>
        <begin position="265"/>
        <end position="292"/>
    </location>
</feature>
<keyword evidence="7" id="KW-1185">Reference proteome</keyword>
<dbReference type="AlphaFoldDB" id="A0A8S1P305"/>
<dbReference type="PROSITE" id="PS50195">
    <property type="entry name" value="PX"/>
    <property type="match status" value="1"/>
</dbReference>
<dbReference type="GO" id="GO:0032456">
    <property type="term" value="P:endocytic recycling"/>
    <property type="evidence" value="ECO:0007669"/>
    <property type="project" value="TreeGrafter"/>
</dbReference>
<evidence type="ECO:0000313" key="7">
    <source>
        <dbReference type="Proteomes" id="UP000692954"/>
    </source>
</evidence>
<dbReference type="PANTHER" id="PTHR45949:SF2">
    <property type="entry name" value="SORTING NEXIN-4"/>
    <property type="match status" value="1"/>
</dbReference>
<comment type="caution">
    <text evidence="6">The sequence shown here is derived from an EMBL/GenBank/DDBJ whole genome shotgun (WGS) entry which is preliminary data.</text>
</comment>
<feature type="domain" description="PX" evidence="5">
    <location>
        <begin position="3"/>
        <end position="115"/>
    </location>
</feature>
<dbReference type="GO" id="GO:0061709">
    <property type="term" value="P:reticulophagy"/>
    <property type="evidence" value="ECO:0007669"/>
    <property type="project" value="TreeGrafter"/>
</dbReference>
<proteinExistence type="predicted"/>
<protein>
    <recommendedName>
        <fullName evidence="5">PX domain-containing protein</fullName>
    </recommendedName>
</protein>
<dbReference type="GO" id="GO:0005769">
    <property type="term" value="C:early endosome"/>
    <property type="evidence" value="ECO:0007669"/>
    <property type="project" value="TreeGrafter"/>
</dbReference>
<evidence type="ECO:0000256" key="4">
    <source>
        <dbReference type="SAM" id="Coils"/>
    </source>
</evidence>
<evidence type="ECO:0000256" key="1">
    <source>
        <dbReference type="ARBA" id="ARBA00004170"/>
    </source>
</evidence>
<keyword evidence="3" id="KW-0472">Membrane</keyword>
<dbReference type="PANTHER" id="PTHR45949">
    <property type="entry name" value="SORTING NEXIN-4"/>
    <property type="match status" value="1"/>
</dbReference>
<comment type="subcellular location">
    <subcellularLocation>
        <location evidence="1">Membrane</location>
        <topology evidence="1">Peripheral membrane protein</topology>
    </subcellularLocation>
</comment>
<sequence length="405" mass="47485">MIQNVIDVLDFQTTSQSIFSKQTYYTIRGSDKYGDFEIHRRFKDFVALRNLLIQQWPGCYIPSLPGKKLFNGNDERTIQDRRKFLNAFCQKLSQLPHLFQSEEVSQIFLRSKDDKIYKKLESIKSSSTQDLLQKYQTTFPDIVDIAIDASALKEIDNFADQVRNYSIKLKNIKKIIKDSVQSGKSYNTCLEEIIKIRLINFENSFVSQFINQDPSLLIFNRIKQELVDTYQENSVFNSNNIEILLDLIRLESKDCKIALKSINDRFLLENKVKNLENKIIDLEKDLEKLNQGKVSFINMIKQKSPEDSKKKIELDISENVKEINLLSDLISFINKILALKERNRYENEKNQQFKEIIEALQSMELESIKIETQYWGFILNETNKLIAQTQNSQQIQVQDDQTNLE</sequence>
<dbReference type="Proteomes" id="UP000692954">
    <property type="component" value="Unassembled WGS sequence"/>
</dbReference>
<keyword evidence="2" id="KW-0446">Lipid-binding</keyword>
<dbReference type="OrthoDB" id="5227681at2759"/>
<dbReference type="EMBL" id="CAJJDN010000068">
    <property type="protein sequence ID" value="CAD8097389.1"/>
    <property type="molecule type" value="Genomic_DNA"/>
</dbReference>
<evidence type="ECO:0000313" key="6">
    <source>
        <dbReference type="EMBL" id="CAD8097389.1"/>
    </source>
</evidence>
<reference evidence="6" key="1">
    <citation type="submission" date="2021-01" db="EMBL/GenBank/DDBJ databases">
        <authorList>
            <consortium name="Genoscope - CEA"/>
            <person name="William W."/>
        </authorList>
    </citation>
    <scope>NUCLEOTIDE SEQUENCE</scope>
</reference>
<dbReference type="CDD" id="cd06093">
    <property type="entry name" value="PX_domain"/>
    <property type="match status" value="1"/>
</dbReference>
<evidence type="ECO:0000256" key="3">
    <source>
        <dbReference type="ARBA" id="ARBA00023136"/>
    </source>
</evidence>
<name>A0A8S1P305_9CILI</name>
<dbReference type="GO" id="GO:0016020">
    <property type="term" value="C:membrane"/>
    <property type="evidence" value="ECO:0007669"/>
    <property type="project" value="UniProtKB-SubCell"/>
</dbReference>
<gene>
    <name evidence="6" type="ORF">PSON_ATCC_30995.1.T0680124</name>
</gene>
<dbReference type="GO" id="GO:0015031">
    <property type="term" value="P:protein transport"/>
    <property type="evidence" value="ECO:0007669"/>
    <property type="project" value="TreeGrafter"/>
</dbReference>
<dbReference type="InterPro" id="IPR001683">
    <property type="entry name" value="PX_dom"/>
</dbReference>
<dbReference type="GO" id="GO:0035091">
    <property type="term" value="F:phosphatidylinositol binding"/>
    <property type="evidence" value="ECO:0007669"/>
    <property type="project" value="InterPro"/>
</dbReference>
<evidence type="ECO:0000259" key="5">
    <source>
        <dbReference type="PROSITE" id="PS50195"/>
    </source>
</evidence>
<dbReference type="Pfam" id="PF00787">
    <property type="entry name" value="PX"/>
    <property type="match status" value="1"/>
</dbReference>
<dbReference type="GO" id="GO:0000422">
    <property type="term" value="P:autophagy of mitochondrion"/>
    <property type="evidence" value="ECO:0007669"/>
    <property type="project" value="TreeGrafter"/>
</dbReference>
<organism evidence="6 7">
    <name type="scientific">Paramecium sonneborni</name>
    <dbReference type="NCBI Taxonomy" id="65129"/>
    <lineage>
        <taxon>Eukaryota</taxon>
        <taxon>Sar</taxon>
        <taxon>Alveolata</taxon>
        <taxon>Ciliophora</taxon>
        <taxon>Intramacronucleata</taxon>
        <taxon>Oligohymenophorea</taxon>
        <taxon>Peniculida</taxon>
        <taxon>Parameciidae</taxon>
        <taxon>Paramecium</taxon>
    </lineage>
</organism>
<dbReference type="GO" id="GO:0000407">
    <property type="term" value="C:phagophore assembly site"/>
    <property type="evidence" value="ECO:0007669"/>
    <property type="project" value="TreeGrafter"/>
</dbReference>